<reference evidence="2" key="1">
    <citation type="submission" date="2014-09" db="EMBL/GenBank/DDBJ databases">
        <authorList>
            <person name="Magalhaes I.L.F."/>
            <person name="Oliveira U."/>
            <person name="Santos F.R."/>
            <person name="Vidigal T.H.D.A."/>
            <person name="Brescovit A.D."/>
            <person name="Santos A.J."/>
        </authorList>
    </citation>
    <scope>NUCLEOTIDE SEQUENCE</scope>
    <source>
        <tissue evidence="2">Shoot tissue taken approximately 20 cm above the soil surface</tissue>
    </source>
</reference>
<organism evidence="2">
    <name type="scientific">Arundo donax</name>
    <name type="common">Giant reed</name>
    <name type="synonym">Donax arundinaceus</name>
    <dbReference type="NCBI Taxonomy" id="35708"/>
    <lineage>
        <taxon>Eukaryota</taxon>
        <taxon>Viridiplantae</taxon>
        <taxon>Streptophyta</taxon>
        <taxon>Embryophyta</taxon>
        <taxon>Tracheophyta</taxon>
        <taxon>Spermatophyta</taxon>
        <taxon>Magnoliopsida</taxon>
        <taxon>Liliopsida</taxon>
        <taxon>Poales</taxon>
        <taxon>Poaceae</taxon>
        <taxon>PACMAD clade</taxon>
        <taxon>Arundinoideae</taxon>
        <taxon>Arundineae</taxon>
        <taxon>Arundo</taxon>
    </lineage>
</organism>
<feature type="region of interest" description="Disordered" evidence="1">
    <location>
        <begin position="65"/>
        <end position="106"/>
    </location>
</feature>
<reference evidence="2" key="2">
    <citation type="journal article" date="2015" name="Data Brief">
        <title>Shoot transcriptome of the giant reed, Arundo donax.</title>
        <authorList>
            <person name="Barrero R.A."/>
            <person name="Guerrero F.D."/>
            <person name="Moolhuijzen P."/>
            <person name="Goolsby J.A."/>
            <person name="Tidwell J."/>
            <person name="Bellgard S.E."/>
            <person name="Bellgard M.I."/>
        </authorList>
    </citation>
    <scope>NUCLEOTIDE SEQUENCE</scope>
    <source>
        <tissue evidence="2">Shoot tissue taken approximately 20 cm above the soil surface</tissue>
    </source>
</reference>
<dbReference type="EMBL" id="GBRH01282644">
    <property type="protein sequence ID" value="JAD15251.1"/>
    <property type="molecule type" value="Transcribed_RNA"/>
</dbReference>
<evidence type="ECO:0000256" key="1">
    <source>
        <dbReference type="SAM" id="MobiDB-lite"/>
    </source>
</evidence>
<dbReference type="PROSITE" id="PS51257">
    <property type="entry name" value="PROKAR_LIPOPROTEIN"/>
    <property type="match status" value="1"/>
</dbReference>
<protein>
    <submittedName>
        <fullName evidence="2">Uncharacterized protein</fullName>
    </submittedName>
</protein>
<feature type="compositionally biased region" description="Basic residues" evidence="1">
    <location>
        <begin position="65"/>
        <end position="74"/>
    </location>
</feature>
<evidence type="ECO:0000313" key="2">
    <source>
        <dbReference type="EMBL" id="JAD15251.1"/>
    </source>
</evidence>
<proteinExistence type="predicted"/>
<dbReference type="AlphaFoldDB" id="A0A0A8XNX8"/>
<name>A0A0A8XNX8_ARUDO</name>
<sequence length="106" mass="12104">MLQQARTGREKFPRVGDWDECPEIFPVAILMLACACRSPVGTQEIEGTGFLCPSNFFFKEQACRPHPRKKKARGQGHQGRVRSWSPRRSDDAVNGRRGFLRPHVPR</sequence>
<accession>A0A0A8XNX8</accession>